<sequence length="175" mass="19851">MQTELELTLEKPFTDPDEKYTVLNSNEQDCFEVHNLRSGKIYIVNPFKGVCDCPDFKFRSNGGSCKHVDFLQNNDTIKPLIKKYNSINNVNLKENTPSSSNAVPEIVEQMPYSLMERKDEDQILAEIKGNVLEEFVYSFPQGNRQITGLSYAGVKQIALKMGNIHCSEPILQENG</sequence>
<organism evidence="2">
    <name type="scientific">marine sediment metagenome</name>
    <dbReference type="NCBI Taxonomy" id="412755"/>
    <lineage>
        <taxon>unclassified sequences</taxon>
        <taxon>metagenomes</taxon>
        <taxon>ecological metagenomes</taxon>
    </lineage>
</organism>
<reference evidence="2" key="1">
    <citation type="journal article" date="2014" name="Front. Microbiol.">
        <title>High frequency of phylogenetically diverse reductive dehalogenase-homologous genes in deep subseafloor sedimentary metagenomes.</title>
        <authorList>
            <person name="Kawai M."/>
            <person name="Futagami T."/>
            <person name="Toyoda A."/>
            <person name="Takaki Y."/>
            <person name="Nishi S."/>
            <person name="Hori S."/>
            <person name="Arai W."/>
            <person name="Tsubouchi T."/>
            <person name="Morono Y."/>
            <person name="Uchiyama I."/>
            <person name="Ito T."/>
            <person name="Fujiyama A."/>
            <person name="Inagaki F."/>
            <person name="Takami H."/>
        </authorList>
    </citation>
    <scope>NUCLEOTIDE SEQUENCE</scope>
    <source>
        <strain evidence="2">Expedition CK06-06</strain>
    </source>
</reference>
<accession>X0YHY1</accession>
<dbReference type="EMBL" id="BARS01043139">
    <property type="protein sequence ID" value="GAG36431.1"/>
    <property type="molecule type" value="Genomic_DNA"/>
</dbReference>
<feature type="non-terminal residue" evidence="2">
    <location>
        <position position="175"/>
    </location>
</feature>
<dbReference type="InterPro" id="IPR007527">
    <property type="entry name" value="Znf_SWIM"/>
</dbReference>
<evidence type="ECO:0000259" key="1">
    <source>
        <dbReference type="PROSITE" id="PS50966"/>
    </source>
</evidence>
<protein>
    <recommendedName>
        <fullName evidence="1">SWIM-type domain-containing protein</fullName>
    </recommendedName>
</protein>
<name>X0YHY1_9ZZZZ</name>
<dbReference type="AlphaFoldDB" id="X0YHY1"/>
<feature type="domain" description="SWIM-type" evidence="1">
    <location>
        <begin position="42"/>
        <end position="76"/>
    </location>
</feature>
<dbReference type="GO" id="GO:0008270">
    <property type="term" value="F:zinc ion binding"/>
    <property type="evidence" value="ECO:0007669"/>
    <property type="project" value="InterPro"/>
</dbReference>
<comment type="caution">
    <text evidence="2">The sequence shown here is derived from an EMBL/GenBank/DDBJ whole genome shotgun (WGS) entry which is preliminary data.</text>
</comment>
<gene>
    <name evidence="2" type="ORF">S01H1_65358</name>
</gene>
<evidence type="ECO:0000313" key="2">
    <source>
        <dbReference type="EMBL" id="GAG36431.1"/>
    </source>
</evidence>
<dbReference type="PROSITE" id="PS50966">
    <property type="entry name" value="ZF_SWIM"/>
    <property type="match status" value="1"/>
</dbReference>
<proteinExistence type="predicted"/>